<keyword evidence="2" id="KW-1185">Reference proteome</keyword>
<evidence type="ECO:0000313" key="1">
    <source>
        <dbReference type="EMBL" id="SMC82894.1"/>
    </source>
</evidence>
<accession>A0A1W2CD37</accession>
<name>A0A1W2CD37_9FLAO</name>
<dbReference type="RefSeq" id="WP_084062699.1">
    <property type="nucleotide sequence ID" value="NZ_FWXO01000006.1"/>
</dbReference>
<dbReference type="OrthoDB" id="1490954at2"/>
<protein>
    <submittedName>
        <fullName evidence="1">Uncharacterized protein</fullName>
    </submittedName>
</protein>
<evidence type="ECO:0000313" key="2">
    <source>
        <dbReference type="Proteomes" id="UP000192360"/>
    </source>
</evidence>
<reference evidence="1 2" key="1">
    <citation type="submission" date="2017-04" db="EMBL/GenBank/DDBJ databases">
        <authorList>
            <person name="Afonso C.L."/>
            <person name="Miller P.J."/>
            <person name="Scott M.A."/>
            <person name="Spackman E."/>
            <person name="Goraichik I."/>
            <person name="Dimitrov K.M."/>
            <person name="Suarez D.L."/>
            <person name="Swayne D.E."/>
        </authorList>
    </citation>
    <scope>NUCLEOTIDE SEQUENCE [LARGE SCALE GENOMIC DNA]</scope>
    <source>
        <strain evidence="1 2">DSM 21164</strain>
    </source>
</reference>
<dbReference type="EMBL" id="FWXO01000006">
    <property type="protein sequence ID" value="SMC82894.1"/>
    <property type="molecule type" value="Genomic_DNA"/>
</dbReference>
<dbReference type="Proteomes" id="UP000192360">
    <property type="component" value="Unassembled WGS sequence"/>
</dbReference>
<dbReference type="STRING" id="504486.SAMN05660703_2905"/>
<organism evidence="1 2">
    <name type="scientific">Cellulophaga tyrosinoxydans</name>
    <dbReference type="NCBI Taxonomy" id="504486"/>
    <lineage>
        <taxon>Bacteria</taxon>
        <taxon>Pseudomonadati</taxon>
        <taxon>Bacteroidota</taxon>
        <taxon>Flavobacteriia</taxon>
        <taxon>Flavobacteriales</taxon>
        <taxon>Flavobacteriaceae</taxon>
        <taxon>Cellulophaga</taxon>
    </lineage>
</organism>
<proteinExistence type="predicted"/>
<gene>
    <name evidence="1" type="ORF">SAMN05660703_2905</name>
</gene>
<dbReference type="AlphaFoldDB" id="A0A1W2CD37"/>
<sequence>MWYEATNNFYPGDVFTSPMHGIIKTIIEDEVVFAFTIYKKDGKGRLNLKKPSHSFVQFYNWKTKKWREFKYPYEYVDKLNSEDLLLFREDNKMKFLDLKTLTFLNKETISFDNILTNYNDGIVYASTYDKGIDKVALLNEKTFEVGKFSKAPSNQNLEYYWGAMWKYQIKLDRKQNAQKKYDVDLFIKNKKTGLENITRISTTNEDEISLLKERIKTIQDNRQQRSKDDLNKKYAKQIEEMKDFESNFSILPNAFTYDYSKAQGRDITNLKMSKRLFLTPNTTVYALGKLFECDESIVFLVMLRGPQAEGTESVYAVLKTDHFGNRLQYQIISRTIRNNLGYIQMDEFSVATHLNNNTTISVTENYMGNEKKQAYKFYCLN</sequence>